<feature type="region of interest" description="Disordered" evidence="1">
    <location>
        <begin position="165"/>
        <end position="225"/>
    </location>
</feature>
<dbReference type="GO" id="GO:0071818">
    <property type="term" value="C:BAT3 complex"/>
    <property type="evidence" value="ECO:0007669"/>
    <property type="project" value="TreeGrafter"/>
</dbReference>
<feature type="compositionally biased region" description="Polar residues" evidence="1">
    <location>
        <begin position="543"/>
        <end position="581"/>
    </location>
</feature>
<dbReference type="SMART" id="SM00213">
    <property type="entry name" value="UBQ"/>
    <property type="match status" value="1"/>
</dbReference>
<protein>
    <submittedName>
        <fullName evidence="3">Large proline-rich protein BAG6</fullName>
    </submittedName>
</protein>
<feature type="domain" description="Ubiquitin-like" evidence="2">
    <location>
        <begin position="22"/>
        <end position="94"/>
    </location>
</feature>
<gene>
    <name evidence="3" type="ORF">L484_008150</name>
</gene>
<feature type="region of interest" description="Disordered" evidence="1">
    <location>
        <begin position="101"/>
        <end position="121"/>
    </location>
</feature>
<reference evidence="4" key="1">
    <citation type="submission" date="2013-01" db="EMBL/GenBank/DDBJ databases">
        <title>Draft Genome Sequence of a Mulberry Tree, Morus notabilis C.K. Schneid.</title>
        <authorList>
            <person name="He N."/>
            <person name="Zhao S."/>
        </authorList>
    </citation>
    <scope>NUCLEOTIDE SEQUENCE</scope>
</reference>
<dbReference type="FunFam" id="3.10.20.90:FF:000154">
    <property type="entry name" value="Large proline-rich protein BAG6"/>
    <property type="match status" value="1"/>
</dbReference>
<dbReference type="Gene3D" id="3.10.20.90">
    <property type="entry name" value="Phosphatidylinositol 3-kinase Catalytic Subunit, Chain A, domain 1"/>
    <property type="match status" value="1"/>
</dbReference>
<organism evidence="3 4">
    <name type="scientific">Morus notabilis</name>
    <dbReference type="NCBI Taxonomy" id="981085"/>
    <lineage>
        <taxon>Eukaryota</taxon>
        <taxon>Viridiplantae</taxon>
        <taxon>Streptophyta</taxon>
        <taxon>Embryophyta</taxon>
        <taxon>Tracheophyta</taxon>
        <taxon>Spermatophyta</taxon>
        <taxon>Magnoliopsida</taxon>
        <taxon>eudicotyledons</taxon>
        <taxon>Gunneridae</taxon>
        <taxon>Pentapetalae</taxon>
        <taxon>rosids</taxon>
        <taxon>fabids</taxon>
        <taxon>Rosales</taxon>
        <taxon>Moraceae</taxon>
        <taxon>Moreae</taxon>
        <taxon>Morus</taxon>
    </lineage>
</organism>
<dbReference type="PRINTS" id="PR00348">
    <property type="entry name" value="UBIQUITIN"/>
</dbReference>
<dbReference type="GO" id="GO:0051787">
    <property type="term" value="F:misfolded protein binding"/>
    <property type="evidence" value="ECO:0007669"/>
    <property type="project" value="TreeGrafter"/>
</dbReference>
<proteinExistence type="predicted"/>
<dbReference type="PANTHER" id="PTHR15204">
    <property type="entry name" value="LARGE PROLINE-RICH PROTEIN BAG6"/>
    <property type="match status" value="1"/>
</dbReference>
<feature type="region of interest" description="Disordered" evidence="1">
    <location>
        <begin position="251"/>
        <end position="280"/>
    </location>
</feature>
<feature type="compositionally biased region" description="Polar residues" evidence="1">
    <location>
        <begin position="178"/>
        <end position="196"/>
    </location>
</feature>
<dbReference type="CDD" id="cd17039">
    <property type="entry name" value="Ubl_ubiquitin_like"/>
    <property type="match status" value="1"/>
</dbReference>
<evidence type="ECO:0000259" key="2">
    <source>
        <dbReference type="PROSITE" id="PS50053"/>
    </source>
</evidence>
<dbReference type="GO" id="GO:0031593">
    <property type="term" value="F:polyubiquitin modification-dependent protein binding"/>
    <property type="evidence" value="ECO:0007669"/>
    <property type="project" value="TreeGrafter"/>
</dbReference>
<feature type="compositionally biased region" description="Low complexity" evidence="1">
    <location>
        <begin position="790"/>
        <end position="804"/>
    </location>
</feature>
<dbReference type="AlphaFoldDB" id="W9RWR3"/>
<keyword evidence="4" id="KW-1185">Reference proteome</keyword>
<feature type="region of interest" description="Disordered" evidence="1">
    <location>
        <begin position="726"/>
        <end position="760"/>
    </location>
</feature>
<dbReference type="Proteomes" id="UP000030645">
    <property type="component" value="Unassembled WGS sequence"/>
</dbReference>
<feature type="compositionally biased region" description="Polar residues" evidence="1">
    <location>
        <begin position="805"/>
        <end position="820"/>
    </location>
</feature>
<dbReference type="Pfam" id="PF00240">
    <property type="entry name" value="ubiquitin"/>
    <property type="match status" value="1"/>
</dbReference>
<dbReference type="InterPro" id="IPR029071">
    <property type="entry name" value="Ubiquitin-like_domsf"/>
</dbReference>
<name>W9RWR3_9ROSA</name>
<accession>W9RWR3</accession>
<dbReference type="InterPro" id="IPR019956">
    <property type="entry name" value="Ubiquitin_dom"/>
</dbReference>
<feature type="region of interest" description="Disordered" evidence="1">
    <location>
        <begin position="543"/>
        <end position="587"/>
    </location>
</feature>
<dbReference type="PANTHER" id="PTHR15204:SF0">
    <property type="entry name" value="LARGE PROLINE-RICH PROTEIN BAG6"/>
    <property type="match status" value="1"/>
</dbReference>
<feature type="region of interest" description="Disordered" evidence="1">
    <location>
        <begin position="637"/>
        <end position="688"/>
    </location>
</feature>
<feature type="compositionally biased region" description="Polar residues" evidence="1">
    <location>
        <begin position="106"/>
        <end position="117"/>
    </location>
</feature>
<dbReference type="STRING" id="981085.W9RWR3"/>
<dbReference type="PROSITE" id="PS50053">
    <property type="entry name" value="UBIQUITIN_2"/>
    <property type="match status" value="1"/>
</dbReference>
<evidence type="ECO:0000313" key="3">
    <source>
        <dbReference type="EMBL" id="EXC14996.1"/>
    </source>
</evidence>
<dbReference type="EMBL" id="KE345770">
    <property type="protein sequence ID" value="EXC14996.1"/>
    <property type="molecule type" value="Genomic_DNA"/>
</dbReference>
<evidence type="ECO:0000313" key="4">
    <source>
        <dbReference type="Proteomes" id="UP000030645"/>
    </source>
</evidence>
<dbReference type="GO" id="GO:0036503">
    <property type="term" value="P:ERAD pathway"/>
    <property type="evidence" value="ECO:0007669"/>
    <property type="project" value="TreeGrafter"/>
</dbReference>
<feature type="compositionally biased region" description="Polar residues" evidence="1">
    <location>
        <begin position="645"/>
        <end position="665"/>
    </location>
</feature>
<dbReference type="eggNOG" id="KOG4248">
    <property type="taxonomic scope" value="Eukaryota"/>
</dbReference>
<dbReference type="InterPro" id="IPR000626">
    <property type="entry name" value="Ubiquitin-like_dom"/>
</dbReference>
<feature type="region of interest" description="Disordered" evidence="1">
    <location>
        <begin position="784"/>
        <end position="840"/>
    </location>
</feature>
<dbReference type="SUPFAM" id="SSF54236">
    <property type="entry name" value="Ubiquitin-like"/>
    <property type="match status" value="1"/>
</dbReference>
<sequence length="907" mass="96651">MASCGTDHIPEHDAVEGSEATIEIKIKTLDSQTYTLRVDKQMPVPALKEQIASVTGVLSEQQRLICRGKVLKDDQLLSAYHVEDGHTLHMVVRQAIPPSVEGLPSHSVTDPASTTSRGVGHSHQVAPGVVIETFSLPVQGEGAPPEISRIVSAVLGSMGISSFGSGNEGIDNREHGSQRPQRTSGSSSLLDSTVHLQSERIGVRAPSDRPNGAGGHSSAFSLGPLSPHVIPDSLTTLAQYLSNMRREFDAIGRDGGNSGRAGASQGSEERSSQFAAGTRQGFPTPASLAEVVLSARQLLTEQAAETLLKSLESHFSGSAHLCQNISWRVGAGNRVRFWKDLWRENSTFESFFPRLFRLSDVPNALVVDIISRDSSNGLNWDFGFRRALNDRDNEQIHGLLHLIISFSPNPSLPDRRQLARQLENQVNVTDSSTRTSIQASALRTGALFHNLGSFLLELGRTIMTLRLGQTPSEAVVNAGPAVFISPTGPNPIMVQPLPFQVGSSFGSVPMGSVHAASGLLNGLGTGFLPRRIDIQIRRGSPTATANVNNEEHGNTQQPSAQRNSATSSGSENPANQGTQRASDGAFAGDSGVRVLPLRTMVATMPSSFGRLSSDSSGNSVGLYYPVLGRFQHVASGHASAERGMQASSEQNSAHQPSDSTAQQRPSGDPARDGSLPTPNIRQHEPVNARSVSINILSAGGMQNPESDRQIPSSVMQFIRSLFPGGEIHVEDGSSEGTAAGSHPDQARTSGSAEGGSEAEPRASEGIFFSNLLHQLMPLISRQAGSESDIAPAEQANASEAENSNVGTSHQGESSSAGTSRRQGDCESGSPSSKRRKPNGDTIYRLYMSKDQNGKTKSPSALKSLRNGQDEELIDGTWIITSRILCRSKESDDTAEVAIQEEVTLRLE</sequence>
<evidence type="ECO:0000256" key="1">
    <source>
        <dbReference type="SAM" id="MobiDB-lite"/>
    </source>
</evidence>